<name>A0A553PBG7_TIGCA</name>
<keyword evidence="2" id="KW-1185">Reference proteome</keyword>
<dbReference type="EMBL" id="VCGU01000005">
    <property type="protein sequence ID" value="TRY75023.1"/>
    <property type="molecule type" value="Genomic_DNA"/>
</dbReference>
<comment type="caution">
    <text evidence="1">The sequence shown here is derived from an EMBL/GenBank/DDBJ whole genome shotgun (WGS) entry which is preliminary data.</text>
</comment>
<reference evidence="1 2" key="1">
    <citation type="journal article" date="2018" name="Nat. Ecol. Evol.">
        <title>Genomic signatures of mitonuclear coevolution across populations of Tigriopus californicus.</title>
        <authorList>
            <person name="Barreto F.S."/>
            <person name="Watson E.T."/>
            <person name="Lima T.G."/>
            <person name="Willett C.S."/>
            <person name="Edmands S."/>
            <person name="Li W."/>
            <person name="Burton R.S."/>
        </authorList>
    </citation>
    <scope>NUCLEOTIDE SEQUENCE [LARGE SCALE GENOMIC DNA]</scope>
    <source>
        <strain evidence="1 2">San Diego</strain>
    </source>
</reference>
<evidence type="ECO:0000313" key="1">
    <source>
        <dbReference type="EMBL" id="TRY75023.1"/>
    </source>
</evidence>
<dbReference type="AlphaFoldDB" id="A0A553PBG7"/>
<dbReference type="Proteomes" id="UP000318571">
    <property type="component" value="Chromosome 2"/>
</dbReference>
<proteinExistence type="predicted"/>
<evidence type="ECO:0000313" key="2">
    <source>
        <dbReference type="Proteomes" id="UP000318571"/>
    </source>
</evidence>
<accession>A0A553PBG7</accession>
<gene>
    <name evidence="1" type="ORF">TCAL_15599</name>
</gene>
<sequence>MRERSIRLVNRIFDLFESRFPEKAGSVEAGSVGAASTPPPTYLVAMAREAQGETLETRVSNLYDLLVLRHSEGAFTEQQVRLAVAAQLGVTTEVEANDSSRAETPEHLGCFSNPCLECLPRQ</sequence>
<organism evidence="1 2">
    <name type="scientific">Tigriopus californicus</name>
    <name type="common">Marine copepod</name>
    <dbReference type="NCBI Taxonomy" id="6832"/>
    <lineage>
        <taxon>Eukaryota</taxon>
        <taxon>Metazoa</taxon>
        <taxon>Ecdysozoa</taxon>
        <taxon>Arthropoda</taxon>
        <taxon>Crustacea</taxon>
        <taxon>Multicrustacea</taxon>
        <taxon>Hexanauplia</taxon>
        <taxon>Copepoda</taxon>
        <taxon>Harpacticoida</taxon>
        <taxon>Harpacticidae</taxon>
        <taxon>Tigriopus</taxon>
    </lineage>
</organism>
<protein>
    <submittedName>
        <fullName evidence="1">Uncharacterized protein</fullName>
    </submittedName>
</protein>